<keyword evidence="3" id="KW-1185">Reference proteome</keyword>
<dbReference type="CDD" id="cd06325">
    <property type="entry name" value="PBP1_ABC_unchar_transporter"/>
    <property type="match status" value="1"/>
</dbReference>
<accession>I3CF27</accession>
<dbReference type="Proteomes" id="UP000005744">
    <property type="component" value="Unassembled WGS sequence"/>
</dbReference>
<keyword evidence="1" id="KW-0732">Signal</keyword>
<dbReference type="AlphaFoldDB" id="I3CF27"/>
<dbReference type="STRING" id="395493.BegalDRAFT_1324"/>
<dbReference type="OrthoDB" id="9776955at2"/>
<dbReference type="PANTHER" id="PTHR35271:SF1">
    <property type="entry name" value="ABC TRANSPORTER, SUBSTRATE-BINDING LIPOPROTEIN"/>
    <property type="match status" value="1"/>
</dbReference>
<protein>
    <submittedName>
        <fullName evidence="2">ABC-type uncharacterized transport system, periplasmic component</fullName>
    </submittedName>
</protein>
<feature type="signal peptide" evidence="1">
    <location>
        <begin position="1"/>
        <end position="21"/>
    </location>
</feature>
<sequence>MNSIKSVVCILCLWMNLPLYAADTQSPFHIYMVVWRGETEVDVGFREYFKNNRIPVTFTLKDMDRDSSKFPEVIAEIKRVKPDLVYAVSTPVTLGLVGKEKDLKANPEKYITEIPVVFTLVTDAVSSGIVSNNASSQRNVTGTSHVAPLETQLNALLSYKPFKRLGVIYNEKEQNSVIITQELQTQAQKLGFELVAMTVPLDAAGQPIPELLPDLVEKIARANVDYLYMGPDSFVAGANADVLTRTALLYQLPTFTATEISIRKSDAMIGLVSGYYSLGQFTAYKAEQILVEKKAPQEIPIETLKRFSFIINMKVALALKVYPPLPVVQFAEVINVPNKIAQP</sequence>
<dbReference type="EMBL" id="JH600070">
    <property type="protein sequence ID" value="EIJ42220.1"/>
    <property type="molecule type" value="Genomic_DNA"/>
</dbReference>
<reference evidence="2 3" key="1">
    <citation type="submission" date="2011-11" db="EMBL/GenBank/DDBJ databases">
        <title>Improved High-Quality Draft sequence of Beggiatoa alba B18lD.</title>
        <authorList>
            <consortium name="US DOE Joint Genome Institute"/>
            <person name="Lucas S."/>
            <person name="Han J."/>
            <person name="Lapidus A."/>
            <person name="Cheng J.-F."/>
            <person name="Goodwin L."/>
            <person name="Pitluck S."/>
            <person name="Peters L."/>
            <person name="Mikhailova N."/>
            <person name="Held B."/>
            <person name="Detter J.C."/>
            <person name="Han C."/>
            <person name="Tapia R."/>
            <person name="Land M."/>
            <person name="Hauser L."/>
            <person name="Kyrpides N."/>
            <person name="Ivanova N."/>
            <person name="Pagani I."/>
            <person name="Samuel K."/>
            <person name="Teske A."/>
            <person name="Mueller J."/>
            <person name="Woyke T."/>
        </authorList>
    </citation>
    <scope>NUCLEOTIDE SEQUENCE [LARGE SCALE GENOMIC DNA]</scope>
    <source>
        <strain evidence="2 3">B18LD</strain>
    </source>
</reference>
<gene>
    <name evidence="2" type="ORF">BegalDRAFT_1324</name>
</gene>
<evidence type="ECO:0000313" key="3">
    <source>
        <dbReference type="Proteomes" id="UP000005744"/>
    </source>
</evidence>
<feature type="chain" id="PRO_5003668722" evidence="1">
    <location>
        <begin position="22"/>
        <end position="343"/>
    </location>
</feature>
<evidence type="ECO:0000256" key="1">
    <source>
        <dbReference type="SAM" id="SignalP"/>
    </source>
</evidence>
<evidence type="ECO:0000313" key="2">
    <source>
        <dbReference type="EMBL" id="EIJ42220.1"/>
    </source>
</evidence>
<proteinExistence type="predicted"/>
<organism evidence="2 3">
    <name type="scientific">Beggiatoa alba B18LD</name>
    <dbReference type="NCBI Taxonomy" id="395493"/>
    <lineage>
        <taxon>Bacteria</taxon>
        <taxon>Pseudomonadati</taxon>
        <taxon>Pseudomonadota</taxon>
        <taxon>Gammaproteobacteria</taxon>
        <taxon>Thiotrichales</taxon>
        <taxon>Thiotrichaceae</taxon>
        <taxon>Beggiatoa</taxon>
    </lineage>
</organism>
<dbReference type="PANTHER" id="PTHR35271">
    <property type="entry name" value="ABC TRANSPORTER, SUBSTRATE-BINDING LIPOPROTEIN-RELATED"/>
    <property type="match status" value="1"/>
</dbReference>
<dbReference type="Gene3D" id="3.40.50.2300">
    <property type="match status" value="2"/>
</dbReference>
<dbReference type="Pfam" id="PF04392">
    <property type="entry name" value="ABC_sub_bind"/>
    <property type="match status" value="1"/>
</dbReference>
<dbReference type="HOGENOM" id="CLU_058196_2_0_6"/>
<dbReference type="RefSeq" id="WP_002684976.1">
    <property type="nucleotide sequence ID" value="NZ_JH600070.1"/>
</dbReference>
<dbReference type="InterPro" id="IPR007487">
    <property type="entry name" value="ABC_transpt-TYRBP-like"/>
</dbReference>
<name>I3CF27_9GAMM</name>
<dbReference type="eggNOG" id="COG2984">
    <property type="taxonomic scope" value="Bacteria"/>
</dbReference>